<accession>A0A9X1LB29</accession>
<feature type="transmembrane region" description="Helical" evidence="1">
    <location>
        <begin position="35"/>
        <end position="57"/>
    </location>
</feature>
<evidence type="ECO:0000256" key="1">
    <source>
        <dbReference type="SAM" id="Phobius"/>
    </source>
</evidence>
<keyword evidence="3" id="KW-1185">Reference proteome</keyword>
<evidence type="ECO:0000313" key="2">
    <source>
        <dbReference type="EMBL" id="MCB4822067.1"/>
    </source>
</evidence>
<dbReference type="Proteomes" id="UP001139311">
    <property type="component" value="Unassembled WGS sequence"/>
</dbReference>
<keyword evidence="1" id="KW-0472">Membrane</keyword>
<feature type="transmembrane region" description="Helical" evidence="1">
    <location>
        <begin position="89"/>
        <end position="107"/>
    </location>
</feature>
<proteinExistence type="predicted"/>
<dbReference type="RefSeq" id="WP_226607785.1">
    <property type="nucleotide sequence ID" value="NZ_JAJAQI010000012.1"/>
</dbReference>
<gene>
    <name evidence="2" type="ORF">LHA35_10015</name>
</gene>
<protein>
    <submittedName>
        <fullName evidence="2">Multidrug DMT transporter permease</fullName>
    </submittedName>
</protein>
<evidence type="ECO:0000313" key="3">
    <source>
        <dbReference type="Proteomes" id="UP001139311"/>
    </source>
</evidence>
<sequence>MQAYFAALIALSLAGVIEARSTTPGLRPEAPAADRAFRILGRTAFAFWLVLLAWGFWELHWTQPVSGLILSLGANALLVQAGARPSWPGISMGLSLLGLVLTVVVLSW</sequence>
<keyword evidence="1" id="KW-0812">Transmembrane</keyword>
<reference evidence="2" key="1">
    <citation type="submission" date="2021-10" db="EMBL/GenBank/DDBJ databases">
        <title>Roseicella aerolatum sp. nov., isolated from aerosols of e-waste dismantling site.</title>
        <authorList>
            <person name="Qin T."/>
        </authorList>
    </citation>
    <scope>NUCLEOTIDE SEQUENCE</scope>
    <source>
        <strain evidence="2">GB24</strain>
    </source>
</reference>
<organism evidence="2 3">
    <name type="scientific">Roseicella aerolata</name>
    <dbReference type="NCBI Taxonomy" id="2883479"/>
    <lineage>
        <taxon>Bacteria</taxon>
        <taxon>Pseudomonadati</taxon>
        <taxon>Pseudomonadota</taxon>
        <taxon>Alphaproteobacteria</taxon>
        <taxon>Acetobacterales</taxon>
        <taxon>Roseomonadaceae</taxon>
        <taxon>Roseicella</taxon>
    </lineage>
</organism>
<dbReference type="EMBL" id="JAJAQI010000012">
    <property type="protein sequence ID" value="MCB4822067.1"/>
    <property type="molecule type" value="Genomic_DNA"/>
</dbReference>
<comment type="caution">
    <text evidence="2">The sequence shown here is derived from an EMBL/GenBank/DDBJ whole genome shotgun (WGS) entry which is preliminary data.</text>
</comment>
<dbReference type="AlphaFoldDB" id="A0A9X1LB29"/>
<name>A0A9X1LB29_9PROT</name>
<keyword evidence="1" id="KW-1133">Transmembrane helix</keyword>